<dbReference type="GO" id="GO:0016779">
    <property type="term" value="F:nucleotidyltransferase activity"/>
    <property type="evidence" value="ECO:0007669"/>
    <property type="project" value="UniProtKB-KW"/>
</dbReference>
<dbReference type="InterPro" id="IPR050254">
    <property type="entry name" value="RNA_pol_beta''_euk"/>
</dbReference>
<evidence type="ECO:0000256" key="2">
    <source>
        <dbReference type="ARBA" id="ARBA00022679"/>
    </source>
</evidence>
<keyword evidence="7" id="KW-1185">Reference proteome</keyword>
<evidence type="ECO:0000313" key="6">
    <source>
        <dbReference type="EMBL" id="GER52570.1"/>
    </source>
</evidence>
<dbReference type="PANTHER" id="PTHR34995">
    <property type="entry name" value="DNA-DIRECTED RNA POLYMERASE SUBUNIT BETA"/>
    <property type="match status" value="1"/>
</dbReference>
<keyword evidence="1 6" id="KW-0240">DNA-directed RNA polymerase</keyword>
<keyword evidence="3" id="KW-0548">Nucleotidyltransferase</keyword>
<reference evidence="7" key="1">
    <citation type="journal article" date="2019" name="Curr. Biol.">
        <title>Genome Sequence of Striga asiatica Provides Insight into the Evolution of Plant Parasitism.</title>
        <authorList>
            <person name="Yoshida S."/>
            <person name="Kim S."/>
            <person name="Wafula E.K."/>
            <person name="Tanskanen J."/>
            <person name="Kim Y.M."/>
            <person name="Honaas L."/>
            <person name="Yang Z."/>
            <person name="Spallek T."/>
            <person name="Conn C.E."/>
            <person name="Ichihashi Y."/>
            <person name="Cheong K."/>
            <person name="Cui S."/>
            <person name="Der J.P."/>
            <person name="Gundlach H."/>
            <person name="Jiao Y."/>
            <person name="Hori C."/>
            <person name="Ishida J.K."/>
            <person name="Kasahara H."/>
            <person name="Kiba T."/>
            <person name="Kim M.S."/>
            <person name="Koo N."/>
            <person name="Laohavisit A."/>
            <person name="Lee Y.H."/>
            <person name="Lumba S."/>
            <person name="McCourt P."/>
            <person name="Mortimer J.C."/>
            <person name="Mutuku J.M."/>
            <person name="Nomura T."/>
            <person name="Sasaki-Sekimoto Y."/>
            <person name="Seto Y."/>
            <person name="Wang Y."/>
            <person name="Wakatake T."/>
            <person name="Sakakibara H."/>
            <person name="Demura T."/>
            <person name="Yamaguchi S."/>
            <person name="Yoneyama K."/>
            <person name="Manabe R.I."/>
            <person name="Nelson D.C."/>
            <person name="Schulman A.H."/>
            <person name="Timko M.P."/>
            <person name="dePamphilis C.W."/>
            <person name="Choi D."/>
            <person name="Shirasu K."/>
        </authorList>
    </citation>
    <scope>NUCLEOTIDE SEQUENCE [LARGE SCALE GENOMIC DNA]</scope>
    <source>
        <strain evidence="7">cv. UVA1</strain>
    </source>
</reference>
<protein>
    <submittedName>
        <fullName evidence="6">DNA-directed RNA polymerase subunit beta</fullName>
    </submittedName>
</protein>
<sequence>MDDKILLISYEEIVTYYYSSNWYQSNSGNWISNLGSLMDSSLSNVRITPKEERVESSKESRKEDHLCSLEPKHIGMNVIEEEMPIDTVKPIEAVPTSSHLVEVYIQHASMGDKIGLRKKSSYVRKPKNGPVNRKKRVEGWNERITRILEMPWTFLIGAELTIVQSQLLKTEIKCYYNSPHDHEVTTSPSTTRGSESYNTGRTPARHRRASPPGAAAPPGSRGRRPPGNSTRRTPAESHPSESDPPSCAAPALTSEPASAASPRRRRGTSRRSPAAPSA</sequence>
<dbReference type="PANTHER" id="PTHR34995:SF1">
    <property type="entry name" value="DNA-DIRECTED RNA POLYMERASE SUBUNIT BETA"/>
    <property type="match status" value="1"/>
</dbReference>
<organism evidence="6 7">
    <name type="scientific">Striga asiatica</name>
    <name type="common">Asiatic witchweed</name>
    <name type="synonym">Buchnera asiatica</name>
    <dbReference type="NCBI Taxonomy" id="4170"/>
    <lineage>
        <taxon>Eukaryota</taxon>
        <taxon>Viridiplantae</taxon>
        <taxon>Streptophyta</taxon>
        <taxon>Embryophyta</taxon>
        <taxon>Tracheophyta</taxon>
        <taxon>Spermatophyta</taxon>
        <taxon>Magnoliopsida</taxon>
        <taxon>eudicotyledons</taxon>
        <taxon>Gunneridae</taxon>
        <taxon>Pentapetalae</taxon>
        <taxon>asterids</taxon>
        <taxon>lamiids</taxon>
        <taxon>Lamiales</taxon>
        <taxon>Orobanchaceae</taxon>
        <taxon>Buchnereae</taxon>
        <taxon>Striga</taxon>
    </lineage>
</organism>
<dbReference type="Proteomes" id="UP000325081">
    <property type="component" value="Unassembled WGS sequence"/>
</dbReference>
<evidence type="ECO:0000256" key="5">
    <source>
        <dbReference type="SAM" id="MobiDB-lite"/>
    </source>
</evidence>
<dbReference type="AlphaFoldDB" id="A0A5A7R5N0"/>
<evidence type="ECO:0000256" key="4">
    <source>
        <dbReference type="ARBA" id="ARBA00023163"/>
    </source>
</evidence>
<gene>
    <name evidence="6" type="ORF">STAS_30031</name>
</gene>
<feature type="region of interest" description="Disordered" evidence="5">
    <location>
        <begin position="178"/>
        <end position="278"/>
    </location>
</feature>
<evidence type="ECO:0000256" key="3">
    <source>
        <dbReference type="ARBA" id="ARBA00022695"/>
    </source>
</evidence>
<accession>A0A5A7R5N0</accession>
<dbReference type="GO" id="GO:0000428">
    <property type="term" value="C:DNA-directed RNA polymerase complex"/>
    <property type="evidence" value="ECO:0007669"/>
    <property type="project" value="UniProtKB-KW"/>
</dbReference>
<name>A0A5A7R5N0_STRAF</name>
<dbReference type="EMBL" id="BKCP01010403">
    <property type="protein sequence ID" value="GER52570.1"/>
    <property type="molecule type" value="Genomic_DNA"/>
</dbReference>
<feature type="compositionally biased region" description="Low complexity" evidence="5">
    <location>
        <begin position="210"/>
        <end position="232"/>
    </location>
</feature>
<feature type="compositionally biased region" description="Polar residues" evidence="5">
    <location>
        <begin position="185"/>
        <end position="201"/>
    </location>
</feature>
<keyword evidence="2" id="KW-0808">Transferase</keyword>
<proteinExistence type="predicted"/>
<evidence type="ECO:0000256" key="1">
    <source>
        <dbReference type="ARBA" id="ARBA00022478"/>
    </source>
</evidence>
<dbReference type="OrthoDB" id="1846228at2759"/>
<evidence type="ECO:0000313" key="7">
    <source>
        <dbReference type="Proteomes" id="UP000325081"/>
    </source>
</evidence>
<comment type="caution">
    <text evidence="6">The sequence shown here is derived from an EMBL/GenBank/DDBJ whole genome shotgun (WGS) entry which is preliminary data.</text>
</comment>
<keyword evidence="4" id="KW-0804">Transcription</keyword>